<reference evidence="2" key="1">
    <citation type="journal article" date="2007" name="PLoS ONE">
        <title>The first genome sequence of an elite grapevine cultivar (Pinot noir Vitis vinifera L.): coping with a highly heterozygous genome.</title>
        <authorList>
            <person name="Velasco R."/>
            <person name="Zharkikh A."/>
            <person name="Troggio M."/>
            <person name="Cartwright D.A."/>
            <person name="Cestaro A."/>
            <person name="Pruss D."/>
            <person name="Pindo M."/>
            <person name="FitzGerald L.M."/>
            <person name="Vezzulli S."/>
            <person name="Reid J."/>
            <person name="Malacarne G."/>
            <person name="Iliev D."/>
            <person name="Coppola G."/>
            <person name="Wardell B."/>
            <person name="Micheletti D."/>
            <person name="Macalma T."/>
            <person name="Facci M."/>
            <person name="Mitchell J.T."/>
            <person name="Perazzolli M."/>
            <person name="Eldredge G."/>
            <person name="Gatto P."/>
            <person name="Oyzerski R."/>
            <person name="Moretto M."/>
            <person name="Gutin N."/>
            <person name="Stefanini M."/>
            <person name="Chen Y."/>
            <person name="Segala C."/>
            <person name="Davenport C."/>
            <person name="Dematte L."/>
            <person name="Mraz A."/>
            <person name="Battilana J."/>
            <person name="Stormo K."/>
            <person name="Costa F."/>
            <person name="Tao Q."/>
            <person name="Si-Ammour A."/>
            <person name="Harkins T."/>
            <person name="Lackey A."/>
            <person name="Perbost C."/>
            <person name="Taillon B."/>
            <person name="Stella A."/>
            <person name="Solovyev V."/>
            <person name="Fawcett J.A."/>
            <person name="Sterck L."/>
            <person name="Vandepoele K."/>
            <person name="Grando S.M."/>
            <person name="Toppo S."/>
            <person name="Moser C."/>
            <person name="Lanchbury J."/>
            <person name="Bogden R."/>
            <person name="Skolnick M."/>
            <person name="Sgaramella V."/>
            <person name="Bhatnagar S.K."/>
            <person name="Fontana P."/>
            <person name="Gutin A."/>
            <person name="Van de Peer Y."/>
            <person name="Salamini F."/>
            <person name="Viola R."/>
        </authorList>
    </citation>
    <scope>NUCLEOTIDE SEQUENCE</scope>
</reference>
<evidence type="ECO:0000256" key="1">
    <source>
        <dbReference type="SAM" id="MobiDB-lite"/>
    </source>
</evidence>
<feature type="region of interest" description="Disordered" evidence="1">
    <location>
        <begin position="1"/>
        <end position="20"/>
    </location>
</feature>
<sequence length="183" mass="20302">MTSEQIGGRETGRTTYGGGSRSLVMPLRMWRQGWPSLEARMESLATRIETHDKEIHQEPTIYKSVVSTQVTTTHKAPRVEIPKPHVFNGKKDAKDINNFLWHMHGVEKKLTFSGWRIGEVEVVRPLHGGEQWAKGNGLLRQSLQAGPRRGKCALNEMNVAGRVGLAPPAFPNFVIDVAVASVA</sequence>
<gene>
    <name evidence="2" type="ORF">VITISV_022249</name>
</gene>
<proteinExistence type="predicted"/>
<dbReference type="EMBL" id="AM456622">
    <property type="protein sequence ID" value="CAN67826.1"/>
    <property type="molecule type" value="Genomic_DNA"/>
</dbReference>
<organism evidence="2">
    <name type="scientific">Vitis vinifera</name>
    <name type="common">Grape</name>
    <dbReference type="NCBI Taxonomy" id="29760"/>
    <lineage>
        <taxon>Eukaryota</taxon>
        <taxon>Viridiplantae</taxon>
        <taxon>Streptophyta</taxon>
        <taxon>Embryophyta</taxon>
        <taxon>Tracheophyta</taxon>
        <taxon>Spermatophyta</taxon>
        <taxon>Magnoliopsida</taxon>
        <taxon>eudicotyledons</taxon>
        <taxon>Gunneridae</taxon>
        <taxon>Pentapetalae</taxon>
        <taxon>rosids</taxon>
        <taxon>Vitales</taxon>
        <taxon>Vitaceae</taxon>
        <taxon>Viteae</taxon>
        <taxon>Vitis</taxon>
    </lineage>
</organism>
<accession>A5BEG2</accession>
<dbReference type="AlphaFoldDB" id="A5BEG2"/>
<protein>
    <submittedName>
        <fullName evidence="2">Uncharacterized protein</fullName>
    </submittedName>
</protein>
<evidence type="ECO:0000313" key="2">
    <source>
        <dbReference type="EMBL" id="CAN67826.1"/>
    </source>
</evidence>
<name>A5BEG2_VITVI</name>